<accession>A0A543Q238</accession>
<feature type="signal peptide" evidence="1">
    <location>
        <begin position="1"/>
        <end position="23"/>
    </location>
</feature>
<comment type="caution">
    <text evidence="2">The sequence shown here is derived from an EMBL/GenBank/DDBJ whole genome shotgun (WGS) entry which is preliminary data.</text>
</comment>
<sequence length="131" mass="14158">MNVKIAHIAAIFTVLALAGCANNGPDGGHSEKWYEKHTADMRAENKWCAGQSLDTQMHSKSCTQAERAASNIISQKEHQSYLNTIKSIDKGIAALPKEAQQGEAQMRAYNNCLENGGNFASCDKTGDKKSG</sequence>
<evidence type="ECO:0000313" key="3">
    <source>
        <dbReference type="Proteomes" id="UP000315403"/>
    </source>
</evidence>
<gene>
    <name evidence="2" type="ORF">DLNHIDIE_00234</name>
</gene>
<dbReference type="AlphaFoldDB" id="A0A543Q238"/>
<evidence type="ECO:0000256" key="1">
    <source>
        <dbReference type="SAM" id="SignalP"/>
    </source>
</evidence>
<feature type="chain" id="PRO_5021835362" description="Lipoprotein" evidence="1">
    <location>
        <begin position="24"/>
        <end position="131"/>
    </location>
</feature>
<dbReference type="RefSeq" id="WP_142086202.1">
    <property type="nucleotide sequence ID" value="NZ_SZUV01000001.1"/>
</dbReference>
<dbReference type="EMBL" id="SZUV01000001">
    <property type="protein sequence ID" value="TQN50381.1"/>
    <property type="molecule type" value="Genomic_DNA"/>
</dbReference>
<reference evidence="2 3" key="1">
    <citation type="submission" date="2019-03" db="EMBL/GenBank/DDBJ databases">
        <title>New insights into Acidothiobacillus thiooxidans sulfur metabolism through coupled gene expression, solution geochemistry, microscopy and spectroscopy analyses.</title>
        <authorList>
            <person name="Camacho D."/>
            <person name="Frazao R."/>
            <person name="Fouillen A."/>
            <person name="Nanci A."/>
            <person name="Lang B.F."/>
            <person name="Apte S.C."/>
            <person name="Baron C."/>
            <person name="Warren L.A."/>
        </authorList>
    </citation>
    <scope>NUCLEOTIDE SEQUENCE [LARGE SCALE GENOMIC DNA]</scope>
    <source>
        <strain evidence="2 3">ATCC 19377</strain>
    </source>
</reference>
<name>A0A543Q238_ACITH</name>
<evidence type="ECO:0000313" key="2">
    <source>
        <dbReference type="EMBL" id="TQN50381.1"/>
    </source>
</evidence>
<protein>
    <recommendedName>
        <fullName evidence="4">Lipoprotein</fullName>
    </recommendedName>
</protein>
<evidence type="ECO:0008006" key="4">
    <source>
        <dbReference type="Google" id="ProtNLM"/>
    </source>
</evidence>
<dbReference type="Proteomes" id="UP000315403">
    <property type="component" value="Unassembled WGS sequence"/>
</dbReference>
<proteinExistence type="predicted"/>
<organism evidence="2 3">
    <name type="scientific">Acidithiobacillus thiooxidans ATCC 19377</name>
    <dbReference type="NCBI Taxonomy" id="637390"/>
    <lineage>
        <taxon>Bacteria</taxon>
        <taxon>Pseudomonadati</taxon>
        <taxon>Pseudomonadota</taxon>
        <taxon>Acidithiobacillia</taxon>
        <taxon>Acidithiobacillales</taxon>
        <taxon>Acidithiobacillaceae</taxon>
        <taxon>Acidithiobacillus</taxon>
    </lineage>
</organism>
<keyword evidence="1" id="KW-0732">Signal</keyword>
<dbReference type="PROSITE" id="PS51257">
    <property type="entry name" value="PROKAR_LIPOPROTEIN"/>
    <property type="match status" value="1"/>
</dbReference>